<organism evidence="3 4">
    <name type="scientific">Eisenbergiella tayi</name>
    <dbReference type="NCBI Taxonomy" id="1432052"/>
    <lineage>
        <taxon>Bacteria</taxon>
        <taxon>Bacillati</taxon>
        <taxon>Bacillota</taxon>
        <taxon>Clostridia</taxon>
        <taxon>Lachnospirales</taxon>
        <taxon>Lachnospiraceae</taxon>
        <taxon>Eisenbergiella</taxon>
    </lineage>
</organism>
<feature type="compositionally biased region" description="Basic and acidic residues" evidence="1">
    <location>
        <begin position="48"/>
        <end position="64"/>
    </location>
</feature>
<dbReference type="Proteomes" id="UP000094869">
    <property type="component" value="Unassembled WGS sequence"/>
</dbReference>
<sequence length="64" mass="7522">MVHTEILLPANASGYADRRTENNQQYLSLKDEVKQAERIRKSVASILRQEKREQQPHKTQDMDK</sequence>
<evidence type="ECO:0000313" key="4">
    <source>
        <dbReference type="Proteomes" id="UP000094271"/>
    </source>
</evidence>
<gene>
    <name evidence="3" type="ORF">BEI59_03325</name>
    <name evidence="2" type="ORF">BEI63_28965</name>
</gene>
<evidence type="ECO:0000313" key="5">
    <source>
        <dbReference type="Proteomes" id="UP000094869"/>
    </source>
</evidence>
<dbReference type="AlphaFoldDB" id="A0A1E3UMR5"/>
<dbReference type="EMBL" id="MEHA01000002">
    <property type="protein sequence ID" value="ODR54972.1"/>
    <property type="molecule type" value="Genomic_DNA"/>
</dbReference>
<dbReference type="EMBL" id="MEHD01000051">
    <property type="protein sequence ID" value="ODR45808.1"/>
    <property type="molecule type" value="Genomic_DNA"/>
</dbReference>
<accession>A0A1E3UMR5</accession>
<dbReference type="Proteomes" id="UP000094271">
    <property type="component" value="Unassembled WGS sequence"/>
</dbReference>
<feature type="region of interest" description="Disordered" evidence="1">
    <location>
        <begin position="44"/>
        <end position="64"/>
    </location>
</feature>
<evidence type="ECO:0000313" key="2">
    <source>
        <dbReference type="EMBL" id="ODR45808.1"/>
    </source>
</evidence>
<reference evidence="3 4" key="2">
    <citation type="submission" date="2016-08" db="EMBL/GenBank/DDBJ databases">
        <authorList>
            <person name="Seilhamer J.J."/>
        </authorList>
    </citation>
    <scope>NUCLEOTIDE SEQUENCE [LARGE SCALE GENOMIC DNA]</scope>
    <source>
        <strain evidence="3 4">NML150140-1</strain>
    </source>
</reference>
<evidence type="ECO:0000256" key="1">
    <source>
        <dbReference type="SAM" id="MobiDB-lite"/>
    </source>
</evidence>
<evidence type="ECO:0000313" key="3">
    <source>
        <dbReference type="EMBL" id="ODR54972.1"/>
    </source>
</evidence>
<proteinExistence type="predicted"/>
<protein>
    <submittedName>
        <fullName evidence="3">Uncharacterized protein</fullName>
    </submittedName>
</protein>
<comment type="caution">
    <text evidence="3">The sequence shown here is derived from an EMBL/GenBank/DDBJ whole genome shotgun (WGS) entry which is preliminary data.</text>
</comment>
<keyword evidence="5" id="KW-1185">Reference proteome</keyword>
<name>A0A1E3UMR5_9FIRM</name>
<reference evidence="2 5" key="1">
    <citation type="submission" date="2016-08" db="EMBL/GenBank/DDBJ databases">
        <title>Characterization of Isolates of Eisenbergiella tayi Derived from Blood Cultures, Using Whole Genome Sequencing.</title>
        <authorList>
            <person name="Bernier A.-M."/>
            <person name="Burdz T."/>
            <person name="Wiebe D."/>
            <person name="Bernard K."/>
        </authorList>
    </citation>
    <scope>NUCLEOTIDE SEQUENCE [LARGE SCALE GENOMIC DNA]</scope>
    <source>
        <strain evidence="2 5">NML120146</strain>
    </source>
</reference>
<feature type="region of interest" description="Disordered" evidence="1">
    <location>
        <begin position="1"/>
        <end position="21"/>
    </location>
</feature>